<name>A0A0H5QMX2_9ZZZZ</name>
<evidence type="ECO:0008006" key="2">
    <source>
        <dbReference type="Google" id="ProtNLM"/>
    </source>
</evidence>
<reference evidence="1" key="2">
    <citation type="submission" date="2015-07" db="EMBL/GenBank/DDBJ databases">
        <title>Plasmids, circular viruses and viroids from rat gut.</title>
        <authorList>
            <person name="Jorgensen T.J."/>
            <person name="Hansen M.A."/>
            <person name="Xu Z."/>
            <person name="Tabak M.A."/>
            <person name="Sorensen S.J."/>
            <person name="Hansen L.H."/>
        </authorList>
    </citation>
    <scope>NUCLEOTIDE SEQUENCE</scope>
    <source>
        <plasmid evidence="1">pRGFK1376</plasmid>
    </source>
</reference>
<reference evidence="1" key="1">
    <citation type="submission" date="2015-06" db="EMBL/GenBank/DDBJ databases">
        <authorList>
            <person name="Joergensen T."/>
        </authorList>
    </citation>
    <scope>NUCLEOTIDE SEQUENCE</scope>
    <source>
        <plasmid evidence="1">pRGFK1376</plasmid>
    </source>
</reference>
<accession>A0A0H5QMX2</accession>
<proteinExistence type="predicted"/>
<sequence length="82" mass="9265">MSISAKAVRFDEYNMWVTLSDARTLGVPLAWFPKLMHASPEQRDLFELSARGIHWDELDEDISVDGLIAGRGDVTQRPHRAA</sequence>
<evidence type="ECO:0000313" key="1">
    <source>
        <dbReference type="EMBL" id="CRY97127.1"/>
    </source>
</evidence>
<keyword evidence="1" id="KW-0614">Plasmid</keyword>
<protein>
    <recommendedName>
        <fullName evidence="2">DUF2442 domain-containing protein</fullName>
    </recommendedName>
</protein>
<dbReference type="EMBL" id="LN853937">
    <property type="protein sequence ID" value="CRY97127.1"/>
    <property type="molecule type" value="Genomic_DNA"/>
</dbReference>
<dbReference type="InterPro" id="IPR018841">
    <property type="entry name" value="DUF2442"/>
</dbReference>
<dbReference type="AlphaFoldDB" id="A0A0H5QMX2"/>
<organism evidence="1">
    <name type="scientific">uncultured prokaryote</name>
    <dbReference type="NCBI Taxonomy" id="198431"/>
    <lineage>
        <taxon>unclassified sequences</taxon>
        <taxon>environmental samples</taxon>
    </lineage>
</organism>
<geneLocation type="plasmid" evidence="1">
    <name>pRGFK1376</name>
</geneLocation>
<dbReference type="Pfam" id="PF10387">
    <property type="entry name" value="DUF2442"/>
    <property type="match status" value="1"/>
</dbReference>
<dbReference type="Gene3D" id="3.30.2020.40">
    <property type="entry name" value="Uncharacterised protein PF10387, DUF2442"/>
    <property type="match status" value="1"/>
</dbReference>